<dbReference type="AlphaFoldDB" id="A0A4Y3RTR9"/>
<feature type="transmembrane region" description="Helical" evidence="1">
    <location>
        <begin position="47"/>
        <end position="66"/>
    </location>
</feature>
<dbReference type="Pfam" id="PF13701">
    <property type="entry name" value="DDE_Tnp_1_4"/>
    <property type="match status" value="1"/>
</dbReference>
<evidence type="ECO:0000256" key="1">
    <source>
        <dbReference type="SAM" id="Phobius"/>
    </source>
</evidence>
<evidence type="ECO:0000259" key="2">
    <source>
        <dbReference type="Pfam" id="PF13701"/>
    </source>
</evidence>
<keyword evidence="1" id="KW-0812">Transmembrane</keyword>
<dbReference type="InterPro" id="IPR025668">
    <property type="entry name" value="Tnp_DDE_dom"/>
</dbReference>
<gene>
    <name evidence="3" type="ORF">SGA01_58320</name>
</gene>
<dbReference type="EMBL" id="BJMN01000040">
    <property type="protein sequence ID" value="GEB60227.1"/>
    <property type="molecule type" value="Genomic_DNA"/>
</dbReference>
<keyword evidence="1" id="KW-1133">Transmembrane helix</keyword>
<protein>
    <recommendedName>
        <fullName evidence="2">Transposase DDE domain-containing protein</fullName>
    </recommendedName>
</protein>
<reference evidence="3 4" key="1">
    <citation type="submission" date="2019-06" db="EMBL/GenBank/DDBJ databases">
        <title>Whole genome shotgun sequence of Streptomyces gardneri NBRC 12865.</title>
        <authorList>
            <person name="Hosoyama A."/>
            <person name="Uohara A."/>
            <person name="Ohji S."/>
            <person name="Ichikawa N."/>
        </authorList>
    </citation>
    <scope>NUCLEOTIDE SEQUENCE [LARGE SCALE GENOMIC DNA]</scope>
    <source>
        <strain evidence="3 4">NBRC 12865</strain>
    </source>
</reference>
<evidence type="ECO:0000313" key="4">
    <source>
        <dbReference type="Proteomes" id="UP000315226"/>
    </source>
</evidence>
<organism evidence="3 4">
    <name type="scientific">Streptomyces gardneri</name>
    <dbReference type="NCBI Taxonomy" id="66892"/>
    <lineage>
        <taxon>Bacteria</taxon>
        <taxon>Bacillati</taxon>
        <taxon>Actinomycetota</taxon>
        <taxon>Actinomycetes</taxon>
        <taxon>Kitasatosporales</taxon>
        <taxon>Streptomycetaceae</taxon>
        <taxon>Streptomyces</taxon>
    </lineage>
</organism>
<name>A0A4Y3RTR9_9ACTN</name>
<keyword evidence="4" id="KW-1185">Reference proteome</keyword>
<evidence type="ECO:0000313" key="3">
    <source>
        <dbReference type="EMBL" id="GEB60227.1"/>
    </source>
</evidence>
<accession>A0A4Y3RTR9</accession>
<proteinExistence type="predicted"/>
<comment type="caution">
    <text evidence="3">The sequence shown here is derived from an EMBL/GenBank/DDBJ whole genome shotgun (WGS) entry which is preliminary data.</text>
</comment>
<sequence length="168" mass="18351">MFLADTPYSGGGSAQFLEVRHRGHVAVEDHIRCGKTTGFGRFPSRHFAINLAWLELGLAAIFLLAWMRVLLWDGELAAAEPKNLRYRLLQVAARLARGQRLRFRISQPLCGVGVWLRVVSEGSRGECAGVATLRVRARDTSRISPLTGCALPCQPLGAGGQRGRSGRS</sequence>
<feature type="domain" description="Transposase DDE" evidence="2">
    <location>
        <begin position="21"/>
        <end position="107"/>
    </location>
</feature>
<keyword evidence="1" id="KW-0472">Membrane</keyword>
<dbReference type="Proteomes" id="UP000315226">
    <property type="component" value="Unassembled WGS sequence"/>
</dbReference>